<dbReference type="SMART" id="SM00343">
    <property type="entry name" value="ZnF_C2HC"/>
    <property type="match status" value="1"/>
</dbReference>
<keyword evidence="1" id="KW-0479">Metal-binding</keyword>
<reference evidence="3 4" key="1">
    <citation type="submission" date="2016-03" db="EMBL/GenBank/DDBJ databases">
        <title>Cyphomyrmex costatus WGS genome.</title>
        <authorList>
            <person name="Nygaard S."/>
            <person name="Hu H."/>
            <person name="Boomsma J."/>
            <person name="Zhang G."/>
        </authorList>
    </citation>
    <scope>NUCLEOTIDE SEQUENCE [LARGE SCALE GENOMIC DNA]</scope>
    <source>
        <strain evidence="3">MS0001</strain>
        <tissue evidence="3">Whole body</tissue>
    </source>
</reference>
<name>A0A151IJM6_9HYME</name>
<keyword evidence="1" id="KW-0863">Zinc-finger</keyword>
<dbReference type="AlphaFoldDB" id="A0A151IJM6"/>
<keyword evidence="1" id="KW-0862">Zinc</keyword>
<protein>
    <submittedName>
        <fullName evidence="3">Nucleic-acid-binding protein from mobile element jockey</fullName>
    </submittedName>
</protein>
<accession>A0A151IJM6</accession>
<gene>
    <name evidence="3" type="ORF">ALC62_05958</name>
</gene>
<dbReference type="GO" id="GO:0008270">
    <property type="term" value="F:zinc ion binding"/>
    <property type="evidence" value="ECO:0007669"/>
    <property type="project" value="UniProtKB-KW"/>
</dbReference>
<dbReference type="PROSITE" id="PS50158">
    <property type="entry name" value="ZF_CCHC"/>
    <property type="match status" value="1"/>
</dbReference>
<dbReference type="GO" id="GO:0003676">
    <property type="term" value="F:nucleic acid binding"/>
    <property type="evidence" value="ECO:0007669"/>
    <property type="project" value="InterPro"/>
</dbReference>
<keyword evidence="4" id="KW-1185">Reference proteome</keyword>
<organism evidence="3 4">
    <name type="scientific">Cyphomyrmex costatus</name>
    <dbReference type="NCBI Taxonomy" id="456900"/>
    <lineage>
        <taxon>Eukaryota</taxon>
        <taxon>Metazoa</taxon>
        <taxon>Ecdysozoa</taxon>
        <taxon>Arthropoda</taxon>
        <taxon>Hexapoda</taxon>
        <taxon>Insecta</taxon>
        <taxon>Pterygota</taxon>
        <taxon>Neoptera</taxon>
        <taxon>Endopterygota</taxon>
        <taxon>Hymenoptera</taxon>
        <taxon>Apocrita</taxon>
        <taxon>Aculeata</taxon>
        <taxon>Formicoidea</taxon>
        <taxon>Formicidae</taxon>
        <taxon>Myrmicinae</taxon>
        <taxon>Cyphomyrmex</taxon>
    </lineage>
</organism>
<evidence type="ECO:0000256" key="1">
    <source>
        <dbReference type="PROSITE-ProRule" id="PRU00047"/>
    </source>
</evidence>
<dbReference type="EMBL" id="KQ977375">
    <property type="protein sequence ID" value="KYN03202.1"/>
    <property type="molecule type" value="Genomic_DNA"/>
</dbReference>
<dbReference type="InterPro" id="IPR001878">
    <property type="entry name" value="Znf_CCHC"/>
</dbReference>
<evidence type="ECO:0000313" key="4">
    <source>
        <dbReference type="Proteomes" id="UP000078542"/>
    </source>
</evidence>
<dbReference type="Proteomes" id="UP000078542">
    <property type="component" value="Unassembled WGS sequence"/>
</dbReference>
<feature type="domain" description="CCHC-type" evidence="2">
    <location>
        <begin position="117"/>
        <end position="132"/>
    </location>
</feature>
<dbReference type="Pfam" id="PF00098">
    <property type="entry name" value="zf-CCHC"/>
    <property type="match status" value="1"/>
</dbReference>
<evidence type="ECO:0000313" key="3">
    <source>
        <dbReference type="EMBL" id="KYN03202.1"/>
    </source>
</evidence>
<evidence type="ECO:0000259" key="2">
    <source>
        <dbReference type="PROSITE" id="PS50158"/>
    </source>
</evidence>
<proteinExistence type="predicted"/>
<sequence length="304" mass="34331">MSFVSKSAANNALSNKFLEEAGIVTFILRYKICRKIVVKEIPDDLSLEEVKKVIEEKNSSIMISNLFRLKRLNRSTRELEDSEAVCLEIRGEKIPDMITMWKAVLPVSPYVQSVRLCFKCGRTGHISKFCDKPEACLNCSGDHRSSKEAPCSLEKKCVNCGGPYSTMDRSCPVFVKHTEIAKVMAYENLPFLEARTSVEKRIGPVNPPPLRSPGDFPRLVRTDPSGRVTMRQQPDLQGEFMSYKAAMDSGFNGSFKKILTGITEMRLTDKDAEQLFERIFKVLEVFKISRSDKLDIINGANKQT</sequence>